<protein>
    <recommendedName>
        <fullName evidence="5">DUF262 domain-containing protein</fullName>
    </recommendedName>
</protein>
<dbReference type="Proteomes" id="UP000239241">
    <property type="component" value="Unassembled WGS sequence"/>
</dbReference>
<accession>A0A2S5VL44</accession>
<evidence type="ECO:0008006" key="5">
    <source>
        <dbReference type="Google" id="ProtNLM"/>
    </source>
</evidence>
<dbReference type="Pfam" id="PF07510">
    <property type="entry name" value="GmrSD_C"/>
    <property type="match status" value="1"/>
</dbReference>
<comment type="caution">
    <text evidence="3">The sequence shown here is derived from an EMBL/GenBank/DDBJ whole genome shotgun (WGS) entry which is preliminary data.</text>
</comment>
<dbReference type="Pfam" id="PF03235">
    <property type="entry name" value="GmrSD_N"/>
    <property type="match status" value="1"/>
</dbReference>
<feature type="domain" description="GmrSD restriction endonucleases C-terminal" evidence="2">
    <location>
        <begin position="418"/>
        <end position="550"/>
    </location>
</feature>
<dbReference type="InterPro" id="IPR036217">
    <property type="entry name" value="MethylDNA_cys_MeTrfase_DNAb"/>
</dbReference>
<gene>
    <name evidence="3" type="ORF">C5E16_15400</name>
</gene>
<dbReference type="InterPro" id="IPR011089">
    <property type="entry name" value="GmrSD_C"/>
</dbReference>
<name>A0A2S5VL44_9MICO</name>
<dbReference type="SUPFAM" id="SSF46767">
    <property type="entry name" value="Methylated DNA-protein cysteine methyltransferase, C-terminal domain"/>
    <property type="match status" value="1"/>
</dbReference>
<dbReference type="EMBL" id="PSXY01000044">
    <property type="protein sequence ID" value="PPF63530.1"/>
    <property type="molecule type" value="Genomic_DNA"/>
</dbReference>
<dbReference type="InterPro" id="IPR036388">
    <property type="entry name" value="WH-like_DNA-bd_sf"/>
</dbReference>
<reference evidence="3 4" key="1">
    <citation type="submission" date="2018-02" db="EMBL/GenBank/DDBJ databases">
        <title>Bacteriophage NCPPB3778 and a type I-E CRISPR drive the evolution of the US Biological Select Agent, Rathayibacter toxicus.</title>
        <authorList>
            <person name="Davis E.W.II."/>
            <person name="Tabima J.F."/>
            <person name="Weisberg A.J."/>
            <person name="Lopes L.D."/>
            <person name="Wiseman M.S."/>
            <person name="Wiseman M.S."/>
            <person name="Pupko T."/>
            <person name="Belcher M.S."/>
            <person name="Sechler A.J."/>
            <person name="Tancos M.A."/>
            <person name="Schroeder B.K."/>
            <person name="Murray T.D."/>
            <person name="Luster D.G."/>
            <person name="Schneider W.L."/>
            <person name="Rogers E."/>
            <person name="Andreote F.D."/>
            <person name="Grunwald N.J."/>
            <person name="Putnam M.L."/>
            <person name="Chang J.H."/>
        </authorList>
    </citation>
    <scope>NUCLEOTIDE SEQUENCE [LARGE SCALE GENOMIC DNA]</scope>
    <source>
        <strain evidence="3 4">AY1B3</strain>
    </source>
</reference>
<evidence type="ECO:0000313" key="4">
    <source>
        <dbReference type="Proteomes" id="UP000239241"/>
    </source>
</evidence>
<dbReference type="PANTHER" id="PTHR35149">
    <property type="entry name" value="SLL5132 PROTEIN"/>
    <property type="match status" value="1"/>
</dbReference>
<dbReference type="PANTHER" id="PTHR35149:SF2">
    <property type="entry name" value="DUF262 DOMAIN-CONTAINING PROTEIN"/>
    <property type="match status" value="1"/>
</dbReference>
<evidence type="ECO:0000313" key="3">
    <source>
        <dbReference type="EMBL" id="PPF63530.1"/>
    </source>
</evidence>
<dbReference type="RefSeq" id="WP_104291376.1">
    <property type="nucleotide sequence ID" value="NZ_PSXY01000044.1"/>
</dbReference>
<feature type="domain" description="GmrSD restriction endonucleases N-terminal" evidence="1">
    <location>
        <begin position="9"/>
        <end position="227"/>
    </location>
</feature>
<evidence type="ECO:0000259" key="1">
    <source>
        <dbReference type="Pfam" id="PF03235"/>
    </source>
</evidence>
<dbReference type="AlphaFoldDB" id="A0A2S5VL44"/>
<sequence>MKAVDANLLELLKKAERFIVPIYQRVYSWGEAECGQLWNDITRAGASDELSTHFAGSIVYIERGQGTRTSREPDLIIDGQQRVTTVTLLLAALAARLDELPEEEREPVTGFAPQKIRGLYLTNAYESGDEFFKLILSQGDKEALKAVIRNAPLPGSDSRVVSNYRYFADQLRGVTTDAIVNVCRGLAKLVVVDVKLARGTDDPQLVFESMNATGKKLSQADLIRNFVLMDLTPSRQERLYEDYWFPMEREFQGVDESRFDEFVRHFLTLKTLAIPRIDEIYDAFKSYASDQERHGTTRDQLVTDLSRHARWFAAMALGAEAVPALGKRFRALDQLATVTYPFQLRLYADYIAGILDSRAFVKILDALIAYLFRRAVCRIPTNSLNKTFATLASSIDTEHYVESVCSRLMTLPDYRRFPTDEEFEEALKTSDMYHLKRRGYFFREMENHGRKEEVSTAEYTVEHIMPQHVTRDWQRDLGADWEAVHDRYLHTLGNLTLTGYNPEYSDRPFHEKRDMVGGFRDSPLRLSRGLGQLEVWRAASIERRAASLAAQAVALWALPALDEPVLAQYRERFNDSRRFDWSQAHAILDALPAGRWTSYNNLAEAVGTGAQAMARHLAGCSRCVNAYRVLTWDGTIAEEFRWPDKEDKRDPADVLSAEGIQLARGRADPEQQMSSEELLALVGEGEQ</sequence>
<dbReference type="InterPro" id="IPR004919">
    <property type="entry name" value="GmrSD_N"/>
</dbReference>
<dbReference type="Gene3D" id="1.10.10.10">
    <property type="entry name" value="Winged helix-like DNA-binding domain superfamily/Winged helix DNA-binding domain"/>
    <property type="match status" value="1"/>
</dbReference>
<organism evidence="3 4">
    <name type="scientific">Clavibacter michiganensis</name>
    <dbReference type="NCBI Taxonomy" id="28447"/>
    <lineage>
        <taxon>Bacteria</taxon>
        <taxon>Bacillati</taxon>
        <taxon>Actinomycetota</taxon>
        <taxon>Actinomycetes</taxon>
        <taxon>Micrococcales</taxon>
        <taxon>Microbacteriaceae</taxon>
        <taxon>Clavibacter</taxon>
    </lineage>
</organism>
<proteinExistence type="predicted"/>
<evidence type="ECO:0000259" key="2">
    <source>
        <dbReference type="Pfam" id="PF07510"/>
    </source>
</evidence>